<dbReference type="EMBL" id="JAUEPS010000045">
    <property type="protein sequence ID" value="KAK0446985.1"/>
    <property type="molecule type" value="Genomic_DNA"/>
</dbReference>
<gene>
    <name evidence="2" type="ORF">EV420DRAFT_884687</name>
</gene>
<keyword evidence="3" id="KW-1185">Reference proteome</keyword>
<sequence length="220" mass="24991">MRACLGQEQTTEMSWRKRVGMNSAHHTSHTGESFHEPKSNCLLKALGTFCRMRYKQDYPDEVLLPFASVLEFYAFSGFLLEAFLNLGRVHPLASTHVSRTRLLGSKVLDPAALTKFQIPFITKRIFQIYIAIDDELTKTSIPPIRNCGIDVWVWLLLPKRSSAFRSKKGSGSRQRMTDSVVREREGGFSMASLRAGPCSDTVRVIRLLLHAFDKDIEGRR</sequence>
<comment type="caution">
    <text evidence="2">The sequence shown here is derived from an EMBL/GenBank/DDBJ whole genome shotgun (WGS) entry which is preliminary data.</text>
</comment>
<name>A0AA39JS79_ARMTA</name>
<reference evidence="2" key="1">
    <citation type="submission" date="2023-06" db="EMBL/GenBank/DDBJ databases">
        <authorList>
            <consortium name="Lawrence Berkeley National Laboratory"/>
            <person name="Ahrendt S."/>
            <person name="Sahu N."/>
            <person name="Indic B."/>
            <person name="Wong-Bajracharya J."/>
            <person name="Merenyi Z."/>
            <person name="Ke H.-M."/>
            <person name="Monk M."/>
            <person name="Kocsube S."/>
            <person name="Drula E."/>
            <person name="Lipzen A."/>
            <person name="Balint B."/>
            <person name="Henrissat B."/>
            <person name="Andreopoulos B."/>
            <person name="Martin F.M."/>
            <person name="Harder C.B."/>
            <person name="Rigling D."/>
            <person name="Ford K.L."/>
            <person name="Foster G.D."/>
            <person name="Pangilinan J."/>
            <person name="Papanicolaou A."/>
            <person name="Barry K."/>
            <person name="LaButti K."/>
            <person name="Viragh M."/>
            <person name="Koriabine M."/>
            <person name="Yan M."/>
            <person name="Riley R."/>
            <person name="Champramary S."/>
            <person name="Plett K.L."/>
            <person name="Tsai I.J."/>
            <person name="Slot J."/>
            <person name="Sipos G."/>
            <person name="Plett J."/>
            <person name="Nagy L.G."/>
            <person name="Grigoriev I.V."/>
        </authorList>
    </citation>
    <scope>NUCLEOTIDE SEQUENCE</scope>
    <source>
        <strain evidence="2">CCBAS 213</strain>
    </source>
</reference>
<keyword evidence="1" id="KW-0812">Transmembrane</keyword>
<evidence type="ECO:0000313" key="3">
    <source>
        <dbReference type="Proteomes" id="UP001175211"/>
    </source>
</evidence>
<evidence type="ECO:0000256" key="1">
    <source>
        <dbReference type="SAM" id="Phobius"/>
    </source>
</evidence>
<keyword evidence="1" id="KW-1133">Transmembrane helix</keyword>
<dbReference type="Proteomes" id="UP001175211">
    <property type="component" value="Unassembled WGS sequence"/>
</dbReference>
<dbReference type="AlphaFoldDB" id="A0AA39JS79"/>
<organism evidence="2 3">
    <name type="scientific">Armillaria tabescens</name>
    <name type="common">Ringless honey mushroom</name>
    <name type="synonym">Agaricus tabescens</name>
    <dbReference type="NCBI Taxonomy" id="1929756"/>
    <lineage>
        <taxon>Eukaryota</taxon>
        <taxon>Fungi</taxon>
        <taxon>Dikarya</taxon>
        <taxon>Basidiomycota</taxon>
        <taxon>Agaricomycotina</taxon>
        <taxon>Agaricomycetes</taxon>
        <taxon>Agaricomycetidae</taxon>
        <taxon>Agaricales</taxon>
        <taxon>Marasmiineae</taxon>
        <taxon>Physalacriaceae</taxon>
        <taxon>Desarmillaria</taxon>
    </lineage>
</organism>
<dbReference type="GeneID" id="85367413"/>
<keyword evidence="1" id="KW-0472">Membrane</keyword>
<evidence type="ECO:0000313" key="2">
    <source>
        <dbReference type="EMBL" id="KAK0446985.1"/>
    </source>
</evidence>
<dbReference type="RefSeq" id="XP_060326010.1">
    <property type="nucleotide sequence ID" value="XM_060483865.1"/>
</dbReference>
<proteinExistence type="predicted"/>
<protein>
    <submittedName>
        <fullName evidence="2">Uncharacterized protein</fullName>
    </submittedName>
</protein>
<accession>A0AA39JS79</accession>
<feature type="transmembrane region" description="Helical" evidence="1">
    <location>
        <begin position="62"/>
        <end position="84"/>
    </location>
</feature>